<dbReference type="OrthoDB" id="71302at2759"/>
<comment type="caution">
    <text evidence="2">The sequence shown here is derived from an EMBL/GenBank/DDBJ whole genome shotgun (WGS) entry which is preliminary data.</text>
</comment>
<dbReference type="Proteomes" id="UP000276834">
    <property type="component" value="Unassembled WGS sequence"/>
</dbReference>
<reference evidence="2 3" key="1">
    <citation type="journal article" date="2018" name="Proc. R. Soc. B">
        <title>A non-coding region near Follistatin controls head colour polymorphism in the Gouldian finch.</title>
        <authorList>
            <person name="Toomey M.B."/>
            <person name="Marques C.I."/>
            <person name="Andrade P."/>
            <person name="Araujo P.M."/>
            <person name="Sabatino S."/>
            <person name="Gazda M.A."/>
            <person name="Afonso S."/>
            <person name="Lopes R.J."/>
            <person name="Corbo J.C."/>
            <person name="Carneiro M."/>
        </authorList>
    </citation>
    <scope>NUCLEOTIDE SEQUENCE [LARGE SCALE GENOMIC DNA]</scope>
    <source>
        <strain evidence="2">Red01</strain>
        <tissue evidence="2">Muscle</tissue>
    </source>
</reference>
<proteinExistence type="predicted"/>
<evidence type="ECO:0000313" key="2">
    <source>
        <dbReference type="EMBL" id="RLW03641.1"/>
    </source>
</evidence>
<gene>
    <name evidence="2" type="ORF">DV515_00006399</name>
</gene>
<feature type="region of interest" description="Disordered" evidence="1">
    <location>
        <begin position="90"/>
        <end position="152"/>
    </location>
</feature>
<name>A0A3L8SKY8_CHLGU</name>
<evidence type="ECO:0000256" key="1">
    <source>
        <dbReference type="SAM" id="MobiDB-lite"/>
    </source>
</evidence>
<feature type="compositionally biased region" description="Low complexity" evidence="1">
    <location>
        <begin position="104"/>
        <end position="116"/>
    </location>
</feature>
<organism evidence="2 3">
    <name type="scientific">Chloebia gouldiae</name>
    <name type="common">Gouldian finch</name>
    <name type="synonym">Erythrura gouldiae</name>
    <dbReference type="NCBI Taxonomy" id="44316"/>
    <lineage>
        <taxon>Eukaryota</taxon>
        <taxon>Metazoa</taxon>
        <taxon>Chordata</taxon>
        <taxon>Craniata</taxon>
        <taxon>Vertebrata</taxon>
        <taxon>Euteleostomi</taxon>
        <taxon>Archelosauria</taxon>
        <taxon>Archosauria</taxon>
        <taxon>Dinosauria</taxon>
        <taxon>Saurischia</taxon>
        <taxon>Theropoda</taxon>
        <taxon>Coelurosauria</taxon>
        <taxon>Aves</taxon>
        <taxon>Neognathae</taxon>
        <taxon>Neoaves</taxon>
        <taxon>Telluraves</taxon>
        <taxon>Australaves</taxon>
        <taxon>Passeriformes</taxon>
        <taxon>Passeroidea</taxon>
        <taxon>Passeridae</taxon>
        <taxon>Chloebia</taxon>
    </lineage>
</organism>
<dbReference type="AlphaFoldDB" id="A0A3L8SKY8"/>
<dbReference type="EMBL" id="QUSF01000015">
    <property type="protein sequence ID" value="RLW03641.1"/>
    <property type="molecule type" value="Genomic_DNA"/>
</dbReference>
<keyword evidence="3" id="KW-1185">Reference proteome</keyword>
<evidence type="ECO:0000313" key="3">
    <source>
        <dbReference type="Proteomes" id="UP000276834"/>
    </source>
</evidence>
<accession>A0A3L8SKY8</accession>
<protein>
    <submittedName>
        <fullName evidence="2">Uncharacterized protein</fullName>
    </submittedName>
</protein>
<sequence>MNGKLSENIIIQWQSLEMQVRGCAAVALSFALGLKLPPASSSQGWCHPGPFSKAPLQIQALMGAVPKQADVLEELLSDFCLFLPRAAEGGQSSGQFQGRPSEVWSQWQSQHHNQQSGDQHSHPQPNQTEVFQDMLPMPGDPTQGTGNYNIEDFADLGMFPPFSE</sequence>